<proteinExistence type="predicted"/>
<dbReference type="Proteomes" id="UP000216020">
    <property type="component" value="Unassembled WGS sequence"/>
</dbReference>
<dbReference type="AlphaFoldDB" id="A0A261S2Z0"/>
<comment type="caution">
    <text evidence="4">The sequence shown here is derived from an EMBL/GenBank/DDBJ whole genome shotgun (WGS) entry which is preliminary data.</text>
</comment>
<dbReference type="Gene3D" id="3.20.20.140">
    <property type="entry name" value="Metal-dependent hydrolases"/>
    <property type="match status" value="1"/>
</dbReference>
<dbReference type="GO" id="GO:0016810">
    <property type="term" value="F:hydrolase activity, acting on carbon-nitrogen (but not peptide) bonds"/>
    <property type="evidence" value="ECO:0007669"/>
    <property type="project" value="InterPro"/>
</dbReference>
<dbReference type="OrthoDB" id="9807210at2"/>
<evidence type="ECO:0000313" key="5">
    <source>
        <dbReference type="Proteomes" id="UP000216020"/>
    </source>
</evidence>
<dbReference type="InterPro" id="IPR050378">
    <property type="entry name" value="Metallo-dep_Hydrolases_sf"/>
</dbReference>
<dbReference type="SUPFAM" id="SSF51338">
    <property type="entry name" value="Composite domain of metallo-dependent hydrolases"/>
    <property type="match status" value="1"/>
</dbReference>
<protein>
    <submittedName>
        <fullName evidence="4">Beta-aspartyl-peptidase</fullName>
    </submittedName>
</protein>
<dbReference type="RefSeq" id="WP_094855573.1">
    <property type="nucleotide sequence ID" value="NZ_NEVM01000005.1"/>
</dbReference>
<dbReference type="InterPro" id="IPR011059">
    <property type="entry name" value="Metal-dep_hydrolase_composite"/>
</dbReference>
<keyword evidence="5" id="KW-1185">Reference proteome</keyword>
<sequence>MTTNFPAPSTPLLIVRNANVHAPASLGLHDIVISGEQIIAILPANASLSGLDAEEIDAQGNIVCPGFVDNHVHTLGGGGGLGFSSRAPEVQASQLTRAGITTIIGMLGFDATSKSMAALVSKTKGLREDGISAYCLTGATLEHPVPTLTGQIRTDIAFVDEIIGVGEISISELGYGYDSFGKGAQYVAEAAVAGLLAGRLSRKAGYCCLQVPPYLRQVLKPMFEVVDRTGIPITQFIPSHVNQTDGYMADAAEWGRKGGWVDIGANYSPENNYGRATLPHKAYSKLRREGVPNERILMSSDGNGAPPKEEKGENKPKVANYMPMRALHAAWRRVVQEENVSVADALPMVTSNVARATGLARKGEIAIGKDADLLVMNADLQILHVIARGKLFVQDGEPVRRGMFDEVLLRELS</sequence>
<gene>
    <name evidence="4" type="ORF">CAL29_24830</name>
</gene>
<comment type="cofactor">
    <cofactor evidence="1">
        <name>Zn(2+)</name>
        <dbReference type="ChEBI" id="CHEBI:29105"/>
    </cofactor>
</comment>
<evidence type="ECO:0000313" key="4">
    <source>
        <dbReference type="EMBL" id="OZI31160.1"/>
    </source>
</evidence>
<dbReference type="SUPFAM" id="SSF51556">
    <property type="entry name" value="Metallo-dependent hydrolases"/>
    <property type="match status" value="1"/>
</dbReference>
<name>A0A261S2Z0_9BORD</name>
<evidence type="ECO:0000256" key="1">
    <source>
        <dbReference type="ARBA" id="ARBA00001947"/>
    </source>
</evidence>
<dbReference type="Pfam" id="PF01979">
    <property type="entry name" value="Amidohydro_1"/>
    <property type="match status" value="1"/>
</dbReference>
<accession>A0A261S2Z0</accession>
<feature type="region of interest" description="Disordered" evidence="2">
    <location>
        <begin position="295"/>
        <end position="315"/>
    </location>
</feature>
<feature type="domain" description="Amidohydrolase-related" evidence="3">
    <location>
        <begin position="296"/>
        <end position="391"/>
    </location>
</feature>
<organism evidence="4 5">
    <name type="scientific">Bordetella genomosp. 10</name>
    <dbReference type="NCBI Taxonomy" id="1416804"/>
    <lineage>
        <taxon>Bacteria</taxon>
        <taxon>Pseudomonadati</taxon>
        <taxon>Pseudomonadota</taxon>
        <taxon>Betaproteobacteria</taxon>
        <taxon>Burkholderiales</taxon>
        <taxon>Alcaligenaceae</taxon>
        <taxon>Bordetella</taxon>
    </lineage>
</organism>
<dbReference type="InterPro" id="IPR006680">
    <property type="entry name" value="Amidohydro-rel"/>
</dbReference>
<dbReference type="Gene3D" id="2.30.40.10">
    <property type="entry name" value="Urease, subunit C, domain 1"/>
    <property type="match status" value="1"/>
</dbReference>
<dbReference type="PANTHER" id="PTHR11647">
    <property type="entry name" value="HYDRANTOINASE/DIHYDROPYRIMIDINASE FAMILY MEMBER"/>
    <property type="match status" value="1"/>
</dbReference>
<evidence type="ECO:0000259" key="3">
    <source>
        <dbReference type="Pfam" id="PF01979"/>
    </source>
</evidence>
<dbReference type="InterPro" id="IPR032466">
    <property type="entry name" value="Metal_Hydrolase"/>
</dbReference>
<dbReference type="EMBL" id="NEVM01000005">
    <property type="protein sequence ID" value="OZI31160.1"/>
    <property type="molecule type" value="Genomic_DNA"/>
</dbReference>
<reference evidence="5" key="1">
    <citation type="submission" date="2017-05" db="EMBL/GenBank/DDBJ databases">
        <title>Complete and WGS of Bordetella genogroups.</title>
        <authorList>
            <person name="Spilker T."/>
            <person name="Lipuma J."/>
        </authorList>
    </citation>
    <scope>NUCLEOTIDE SEQUENCE [LARGE SCALE GENOMIC DNA]</scope>
    <source>
        <strain evidence="5">AU16122</strain>
    </source>
</reference>
<dbReference type="PANTHER" id="PTHR11647:SF1">
    <property type="entry name" value="COLLAPSIN RESPONSE MEDIATOR PROTEIN"/>
    <property type="match status" value="1"/>
</dbReference>
<evidence type="ECO:0000256" key="2">
    <source>
        <dbReference type="SAM" id="MobiDB-lite"/>
    </source>
</evidence>